<protein>
    <recommendedName>
        <fullName evidence="1">Heterokaryon incompatibility domain-containing protein</fullName>
    </recommendedName>
</protein>
<evidence type="ECO:0000313" key="2">
    <source>
        <dbReference type="EMBL" id="CAK4030739.1"/>
    </source>
</evidence>
<dbReference type="InterPro" id="IPR010730">
    <property type="entry name" value="HET"/>
</dbReference>
<dbReference type="PANTHER" id="PTHR24148">
    <property type="entry name" value="ANKYRIN REPEAT DOMAIN-CONTAINING PROTEIN 39 HOMOLOG-RELATED"/>
    <property type="match status" value="1"/>
</dbReference>
<proteinExistence type="predicted"/>
<evidence type="ECO:0000259" key="1">
    <source>
        <dbReference type="Pfam" id="PF06985"/>
    </source>
</evidence>
<dbReference type="InterPro" id="IPR052895">
    <property type="entry name" value="HetReg/Transcr_Mod"/>
</dbReference>
<dbReference type="Pfam" id="PF06985">
    <property type="entry name" value="HET"/>
    <property type="match status" value="1"/>
</dbReference>
<dbReference type="EMBL" id="CAVMBE010000039">
    <property type="protein sequence ID" value="CAK4030739.1"/>
    <property type="molecule type" value="Genomic_DNA"/>
</dbReference>
<dbReference type="Pfam" id="PF26639">
    <property type="entry name" value="Het-6_barrel"/>
    <property type="match status" value="1"/>
</dbReference>
<comment type="caution">
    <text evidence="2">The sequence shown here is derived from an EMBL/GenBank/DDBJ whole genome shotgun (WGS) entry which is preliminary data.</text>
</comment>
<organism evidence="2 3">
    <name type="scientific">Lecanosticta acicola</name>
    <dbReference type="NCBI Taxonomy" id="111012"/>
    <lineage>
        <taxon>Eukaryota</taxon>
        <taxon>Fungi</taxon>
        <taxon>Dikarya</taxon>
        <taxon>Ascomycota</taxon>
        <taxon>Pezizomycotina</taxon>
        <taxon>Dothideomycetes</taxon>
        <taxon>Dothideomycetidae</taxon>
        <taxon>Mycosphaerellales</taxon>
        <taxon>Mycosphaerellaceae</taxon>
        <taxon>Lecanosticta</taxon>
    </lineage>
</organism>
<keyword evidence="3" id="KW-1185">Reference proteome</keyword>
<reference evidence="2" key="1">
    <citation type="submission" date="2023-11" db="EMBL/GenBank/DDBJ databases">
        <authorList>
            <person name="Alioto T."/>
            <person name="Alioto T."/>
            <person name="Gomez Garrido J."/>
        </authorList>
    </citation>
    <scope>NUCLEOTIDE SEQUENCE</scope>
</reference>
<dbReference type="PANTHER" id="PTHR24148:SF64">
    <property type="entry name" value="HETEROKARYON INCOMPATIBILITY DOMAIN-CONTAINING PROTEIN"/>
    <property type="match status" value="1"/>
</dbReference>
<accession>A0AAI8Z1I5</accession>
<name>A0AAI8Z1I5_9PEZI</name>
<dbReference type="Proteomes" id="UP001296104">
    <property type="component" value="Unassembled WGS sequence"/>
</dbReference>
<evidence type="ECO:0000313" key="3">
    <source>
        <dbReference type="Proteomes" id="UP001296104"/>
    </source>
</evidence>
<gene>
    <name evidence="2" type="ORF">LECACI_7A005897</name>
</gene>
<sequence>MDSLRNFLERFRKNHTETIYRPLKSRAKQIRVLEVYAGQYSDPLRCKTHHRRLGEPETKYETISYCWGDATQRHTIELDGHAFDVPMSSYMALKRMRLEDSNRMLWIDAVCINQANRDERQQQVAIMNKVYGQSQGNLIYLGESDSAPEALECIHNVLEEAARETNNFEDLRSSVLEENGQCRYEFSSHTPPQHENAWNRFWSVPWFRRLWVRQEAILAPRNCCFYGELSISLLDVCRAAVWFNCRNGSSIPVEVWNALIGMMRMWVEFIDPIDLMAEIHVSRERPRDMYVGDALSFARDLESEEPRDHVYGVLGMMSCTWNGVPADLRPDYAKPIEAVLRDATRYALQEARHVDRIFAEVWHRTTQELEDSSWRSWLPHWDLGFDAEAEPLYLPRSEAPEPPRSEAEVQSTRRGNIRVLGCCLDQVALRTSGWINPQWFVELKGYQYILDWLRDVHNVAVATKGARYVPTPGLVLDGALLCTQPSEDEGEQGESDSRFDQFCNFLAHNRRLPHRPRSEQPDTDDDDEDTLAYMYQDSMYKYCRNRRFFSTARGWVGVGARITEKGDQIVAFNASRQLFVLRQYGEQYRLVGECYIHGVTPRQACEMSESRGQGPKWYELI</sequence>
<feature type="domain" description="Heterokaryon incompatibility" evidence="1">
    <location>
        <begin position="60"/>
        <end position="215"/>
    </location>
</feature>
<dbReference type="AlphaFoldDB" id="A0AAI8Z1I5"/>